<evidence type="ECO:0000313" key="2">
    <source>
        <dbReference type="Proteomes" id="UP000789845"/>
    </source>
</evidence>
<dbReference type="InterPro" id="IPR013783">
    <property type="entry name" value="Ig-like_fold"/>
</dbReference>
<sequence length="496" mass="51664">MKNPFLKVLSKKSLLKITAAVVISGLIPVGAVLAQGEIVAELVAEQGVTLSGSPGDTIWVPVNIYVTPRGTNVTNAVTVYAKFEGKSAKTVSFTANQFNVKKQVLLEYTIPMTTAATVSPRVIMTSTDMAGNDQVSDSTADTITIHVIQDTTAPTITLTNPISGFYNDSNLPSTFEYSLDEDGEVFVNGESHGSVTAGSHTESLPSPTEGTNTVTLTAKDAAGNVSEAASFTYFYDTVNPNVTATPDRAPNEEGWYNKDVTVSFSATDEGSGVNEGTITADVTVTDDGEHVVTGSASDNAGNSGSASVTVKLDKTNPVITAEDGGIYTLNQQVGWSASDSLSGLASDATGTVDTRAVGSKTQTITATDKAGNIVTKTITYCVVYNFGGILQPLVEGATYKAGSTIPMKFQLKDDAGAFISDAIATITYSKVSNNVAGSEVVAVSTGAASTGNQFRYDSTANQYIFNLSTKGIAAGTYQVSITLNDGTTKTVRFSLK</sequence>
<evidence type="ECO:0008006" key="3">
    <source>
        <dbReference type="Google" id="ProtNLM"/>
    </source>
</evidence>
<protein>
    <recommendedName>
        <fullName evidence="3">Bacterial Ig-like domain-containing protein</fullName>
    </recommendedName>
</protein>
<gene>
    <name evidence="1" type="ORF">NEOCIP111885_01506</name>
</gene>
<comment type="caution">
    <text evidence="1">The sequence shown here is derived from an EMBL/GenBank/DDBJ whole genome shotgun (WGS) entry which is preliminary data.</text>
</comment>
<dbReference type="EMBL" id="CAKJTG010000007">
    <property type="protein sequence ID" value="CAG9607814.1"/>
    <property type="molecule type" value="Genomic_DNA"/>
</dbReference>
<keyword evidence="2" id="KW-1185">Reference proteome</keyword>
<dbReference type="Gene3D" id="2.60.40.10">
    <property type="entry name" value="Immunoglobulins"/>
    <property type="match status" value="1"/>
</dbReference>
<dbReference type="AlphaFoldDB" id="A0A9C7G8K6"/>
<dbReference type="Proteomes" id="UP000789845">
    <property type="component" value="Unassembled WGS sequence"/>
</dbReference>
<name>A0A9C7G8K6_9BACI</name>
<accession>A0A9C7G8K6</accession>
<dbReference type="RefSeq" id="WP_230496072.1">
    <property type="nucleotide sequence ID" value="NZ_CAKJTG010000007.1"/>
</dbReference>
<dbReference type="NCBIfam" id="NF038114">
    <property type="entry name" value="rightmost"/>
    <property type="match status" value="1"/>
</dbReference>
<evidence type="ECO:0000313" key="1">
    <source>
        <dbReference type="EMBL" id="CAG9607814.1"/>
    </source>
</evidence>
<reference evidence="1" key="1">
    <citation type="submission" date="2021-10" db="EMBL/GenBank/DDBJ databases">
        <authorList>
            <person name="Criscuolo A."/>
        </authorList>
    </citation>
    <scope>NUCLEOTIDE SEQUENCE</scope>
    <source>
        <strain evidence="1">CIP111885</strain>
    </source>
</reference>
<proteinExistence type="predicted"/>
<organism evidence="1 2">
    <name type="scientific">Pseudoneobacillus rhizosphaerae</name>
    <dbReference type="NCBI Taxonomy" id="2880968"/>
    <lineage>
        <taxon>Bacteria</taxon>
        <taxon>Bacillati</taxon>
        <taxon>Bacillota</taxon>
        <taxon>Bacilli</taxon>
        <taxon>Bacillales</taxon>
        <taxon>Bacillaceae</taxon>
        <taxon>Pseudoneobacillus</taxon>
    </lineage>
</organism>